<sequence>MGFLECTSCQGQGMFEEEGKRNAIGTKVNIATGRVLRMIEIAMLITLWKQGNRVCRTYYLAPCAFIPWLRMRQDNIVAYFQDLVDASPILLILYNFPALVKEFAKGEINGTESVVANKRVYSQSSVDCRNLCPSYTNTGKKKKKKKKEEEEE</sequence>
<evidence type="ECO:0000313" key="1">
    <source>
        <dbReference type="EMBL" id="EUC44548.1"/>
    </source>
</evidence>
<evidence type="ECO:0000313" key="2">
    <source>
        <dbReference type="Proteomes" id="UP000054032"/>
    </source>
</evidence>
<dbReference type="HOGENOM" id="CLU_1722033_0_0_1"/>
<dbReference type="AlphaFoldDB" id="W6Z479"/>
<accession>W6Z479</accession>
<protein>
    <submittedName>
        <fullName evidence="1">Uncharacterized protein</fullName>
    </submittedName>
</protein>
<organism evidence="1 2">
    <name type="scientific">Bipolaris oryzae ATCC 44560</name>
    <dbReference type="NCBI Taxonomy" id="930090"/>
    <lineage>
        <taxon>Eukaryota</taxon>
        <taxon>Fungi</taxon>
        <taxon>Dikarya</taxon>
        <taxon>Ascomycota</taxon>
        <taxon>Pezizomycotina</taxon>
        <taxon>Dothideomycetes</taxon>
        <taxon>Pleosporomycetidae</taxon>
        <taxon>Pleosporales</taxon>
        <taxon>Pleosporineae</taxon>
        <taxon>Pleosporaceae</taxon>
        <taxon>Bipolaris</taxon>
    </lineage>
</organism>
<dbReference type="RefSeq" id="XP_007688939.1">
    <property type="nucleotide sequence ID" value="XM_007690749.1"/>
</dbReference>
<keyword evidence="2" id="KW-1185">Reference proteome</keyword>
<dbReference type="EMBL" id="KI964002">
    <property type="protein sequence ID" value="EUC44548.1"/>
    <property type="molecule type" value="Genomic_DNA"/>
</dbReference>
<name>W6Z479_COCMI</name>
<proteinExistence type="predicted"/>
<dbReference type="GeneID" id="19123292"/>
<dbReference type="Proteomes" id="UP000054032">
    <property type="component" value="Unassembled WGS sequence"/>
</dbReference>
<dbReference type="OrthoDB" id="191315at2759"/>
<dbReference type="KEGG" id="bor:COCMIDRAFT_37638"/>
<reference evidence="1 2" key="1">
    <citation type="journal article" date="2013" name="PLoS Genet.">
        <title>Comparative genome structure, secondary metabolite, and effector coding capacity across Cochliobolus pathogens.</title>
        <authorList>
            <person name="Condon B.J."/>
            <person name="Leng Y."/>
            <person name="Wu D."/>
            <person name="Bushley K.E."/>
            <person name="Ohm R.A."/>
            <person name="Otillar R."/>
            <person name="Martin J."/>
            <person name="Schackwitz W."/>
            <person name="Grimwood J."/>
            <person name="MohdZainudin N."/>
            <person name="Xue C."/>
            <person name="Wang R."/>
            <person name="Manning V.A."/>
            <person name="Dhillon B."/>
            <person name="Tu Z.J."/>
            <person name="Steffenson B.J."/>
            <person name="Salamov A."/>
            <person name="Sun H."/>
            <person name="Lowry S."/>
            <person name="LaButti K."/>
            <person name="Han J."/>
            <person name="Copeland A."/>
            <person name="Lindquist E."/>
            <person name="Barry K."/>
            <person name="Schmutz J."/>
            <person name="Baker S.E."/>
            <person name="Ciuffetti L.M."/>
            <person name="Grigoriev I.V."/>
            <person name="Zhong S."/>
            <person name="Turgeon B.G."/>
        </authorList>
    </citation>
    <scope>NUCLEOTIDE SEQUENCE [LARGE SCALE GENOMIC DNA]</scope>
    <source>
        <strain evidence="1 2">ATCC 44560</strain>
    </source>
</reference>
<gene>
    <name evidence="1" type="ORF">COCMIDRAFT_37638</name>
</gene>